<dbReference type="SUPFAM" id="SSF56300">
    <property type="entry name" value="Metallo-dependent phosphatases"/>
    <property type="match status" value="1"/>
</dbReference>
<dbReference type="EMBL" id="DVFO01000059">
    <property type="protein sequence ID" value="HIQ61129.1"/>
    <property type="molecule type" value="Genomic_DNA"/>
</dbReference>
<reference evidence="5" key="2">
    <citation type="journal article" date="2021" name="PeerJ">
        <title>Extensive microbial diversity within the chicken gut microbiome revealed by metagenomics and culture.</title>
        <authorList>
            <person name="Gilroy R."/>
            <person name="Ravi A."/>
            <person name="Getino M."/>
            <person name="Pursley I."/>
            <person name="Horton D.L."/>
            <person name="Alikhan N.F."/>
            <person name="Baker D."/>
            <person name="Gharbi K."/>
            <person name="Hall N."/>
            <person name="Watson M."/>
            <person name="Adriaenssens E.M."/>
            <person name="Foster-Nyarko E."/>
            <person name="Jarju S."/>
            <person name="Secka A."/>
            <person name="Antonio M."/>
            <person name="Oren A."/>
            <person name="Chaudhuri R.R."/>
            <person name="La Ragione R."/>
            <person name="Hildebrand F."/>
            <person name="Pallen M.J."/>
        </authorList>
    </citation>
    <scope>NUCLEOTIDE SEQUENCE</scope>
    <source>
        <strain evidence="5">ChiGjej2B2-12916</strain>
    </source>
</reference>
<dbReference type="PROSITE" id="PS50853">
    <property type="entry name" value="FN3"/>
    <property type="match status" value="1"/>
</dbReference>
<keyword evidence="2" id="KW-0812">Transmembrane</keyword>
<protein>
    <submittedName>
        <fullName evidence="5">Choice-of-anchor I family protein</fullName>
    </submittedName>
</protein>
<feature type="compositionally biased region" description="Low complexity" evidence="1">
    <location>
        <begin position="1117"/>
        <end position="1136"/>
    </location>
</feature>
<dbReference type="Pfam" id="PF16656">
    <property type="entry name" value="Pur_ac_phosph_N"/>
    <property type="match status" value="1"/>
</dbReference>
<dbReference type="InterPro" id="IPR015914">
    <property type="entry name" value="PAPs_N"/>
</dbReference>
<dbReference type="Gene3D" id="2.130.10.10">
    <property type="entry name" value="YVTN repeat-like/Quinoprotein amine dehydrogenase"/>
    <property type="match status" value="1"/>
</dbReference>
<dbReference type="InterPro" id="IPR004843">
    <property type="entry name" value="Calcineurin-like_PHP"/>
</dbReference>
<dbReference type="AlphaFoldDB" id="A0A9D1CI03"/>
<dbReference type="InterPro" id="IPR055188">
    <property type="entry name" value="Choice_anch_I"/>
</dbReference>
<evidence type="ECO:0000256" key="1">
    <source>
        <dbReference type="SAM" id="MobiDB-lite"/>
    </source>
</evidence>
<dbReference type="Proteomes" id="UP000886879">
    <property type="component" value="Unassembled WGS sequence"/>
</dbReference>
<dbReference type="Gene3D" id="3.60.21.10">
    <property type="match status" value="1"/>
</dbReference>
<feature type="transmembrane region" description="Helical" evidence="2">
    <location>
        <begin position="1152"/>
        <end position="1172"/>
    </location>
</feature>
<dbReference type="Pfam" id="PF22494">
    <property type="entry name" value="choice_anch_I"/>
    <property type="match status" value="1"/>
</dbReference>
<evidence type="ECO:0000256" key="2">
    <source>
        <dbReference type="SAM" id="Phobius"/>
    </source>
</evidence>
<evidence type="ECO:0000256" key="3">
    <source>
        <dbReference type="SAM" id="SignalP"/>
    </source>
</evidence>
<feature type="region of interest" description="Disordered" evidence="1">
    <location>
        <begin position="343"/>
        <end position="364"/>
    </location>
</feature>
<feature type="signal peptide" evidence="3">
    <location>
        <begin position="1"/>
        <end position="27"/>
    </location>
</feature>
<dbReference type="CDD" id="cd00063">
    <property type="entry name" value="FN3"/>
    <property type="match status" value="1"/>
</dbReference>
<dbReference type="InterPro" id="IPR052956">
    <property type="entry name" value="Mesenchyme-surface_protein"/>
</dbReference>
<accession>A0A9D1CI03</accession>
<evidence type="ECO:0000259" key="4">
    <source>
        <dbReference type="PROSITE" id="PS50853"/>
    </source>
</evidence>
<reference evidence="5" key="1">
    <citation type="submission" date="2020-10" db="EMBL/GenBank/DDBJ databases">
        <authorList>
            <person name="Gilroy R."/>
        </authorList>
    </citation>
    <scope>NUCLEOTIDE SEQUENCE</scope>
    <source>
        <strain evidence="5">ChiGjej2B2-12916</strain>
    </source>
</reference>
<keyword evidence="2" id="KW-0472">Membrane</keyword>
<dbReference type="PANTHER" id="PTHR46928:SF1">
    <property type="entry name" value="MESENCHYME-SPECIFIC CELL SURFACE GLYCOPROTEIN"/>
    <property type="match status" value="1"/>
</dbReference>
<evidence type="ECO:0000313" key="6">
    <source>
        <dbReference type="Proteomes" id="UP000886879"/>
    </source>
</evidence>
<dbReference type="SUPFAM" id="SSF75011">
    <property type="entry name" value="3-carboxy-cis,cis-mucoante lactonizing enzyme"/>
    <property type="match status" value="1"/>
</dbReference>
<keyword evidence="2" id="KW-1133">Transmembrane helix</keyword>
<feature type="chain" id="PRO_5039062397" evidence="3">
    <location>
        <begin position="28"/>
        <end position="1177"/>
    </location>
</feature>
<dbReference type="NCBIfam" id="NF038117">
    <property type="entry name" value="choice_anch_I"/>
    <property type="match status" value="1"/>
</dbReference>
<feature type="domain" description="Fibronectin type-III" evidence="4">
    <location>
        <begin position="44"/>
        <end position="144"/>
    </location>
</feature>
<dbReference type="InterPro" id="IPR003961">
    <property type="entry name" value="FN3_dom"/>
</dbReference>
<dbReference type="Gene3D" id="2.60.40.380">
    <property type="entry name" value="Purple acid phosphatase-like, N-terminal"/>
    <property type="match status" value="1"/>
</dbReference>
<dbReference type="GO" id="GO:0003993">
    <property type="term" value="F:acid phosphatase activity"/>
    <property type="evidence" value="ECO:0007669"/>
    <property type="project" value="InterPro"/>
</dbReference>
<dbReference type="Pfam" id="PF00149">
    <property type="entry name" value="Metallophos"/>
    <property type="match status" value="1"/>
</dbReference>
<proteinExistence type="predicted"/>
<name>A0A9D1CI03_9FIRM</name>
<dbReference type="InterPro" id="IPR029052">
    <property type="entry name" value="Metallo-depent_PP-like"/>
</dbReference>
<dbReference type="GO" id="GO:0046872">
    <property type="term" value="F:metal ion binding"/>
    <property type="evidence" value="ECO:0007669"/>
    <property type="project" value="InterPro"/>
</dbReference>
<evidence type="ECO:0000313" key="5">
    <source>
        <dbReference type="EMBL" id="HIQ61129.1"/>
    </source>
</evidence>
<feature type="region of interest" description="Disordered" evidence="1">
    <location>
        <begin position="1103"/>
        <end position="1146"/>
    </location>
</feature>
<gene>
    <name evidence="5" type="ORF">IAD31_05990</name>
</gene>
<keyword evidence="3" id="KW-0732">Signal</keyword>
<dbReference type="InterPro" id="IPR015943">
    <property type="entry name" value="WD40/YVTN_repeat-like_dom_sf"/>
</dbReference>
<comment type="caution">
    <text evidence="5">The sequence shown here is derived from an EMBL/GenBank/DDBJ whole genome shotgun (WGS) entry which is preliminary data.</text>
</comment>
<organism evidence="5 6">
    <name type="scientific">Candidatus Enterenecus faecium</name>
    <dbReference type="NCBI Taxonomy" id="2840780"/>
    <lineage>
        <taxon>Bacteria</taxon>
        <taxon>Bacillati</taxon>
        <taxon>Bacillota</taxon>
        <taxon>Clostridia</taxon>
        <taxon>Eubacteriales</taxon>
        <taxon>Candidatus Enterenecus</taxon>
    </lineage>
</organism>
<dbReference type="PANTHER" id="PTHR46928">
    <property type="entry name" value="MESENCHYME-SPECIFIC CELL SURFACE GLYCOPROTEIN"/>
    <property type="match status" value="1"/>
</dbReference>
<sequence>MKKRYTKLASVALSAALLTGMYPLALAAQETPNTALWGSTAGFDVDSLTLQPGQTTASINLNWYAPDGTSAAQIALGDGRVVEATVSELNTPTKVDESKYTDTGKMVCKATVSGLEPGTSYEYRISNDGGQTWSQVYTYTTPEADNFTFAFTSDPQIKEDQSHNDDGWNSADGSNQTGWAKMMEVVGQAGATLMVSAGDQVEDQSWGKSSEYEAFFAPEEMTSIAYAPAVGNHDRHYMFADHFHLPNQMEVAQDGLLGSDTLLEQVKTTFRGQNSGTSQSHGNYIQATAEEIANQSDSNGVTPNADGQYDFTERREMETKGNYYYLYNNVLFVTLNTGAYPGGNDDLEGENGDNASVPSATRDNSEAEAMVENFRRTLTSATQEYAGQYDWLIVTHHKSTQTVAKHAADSDIENYVDAGFETLMDDFDVDFVLGGHDHVYSRSYVLKDGQRNAEALDTFYDPDGTIYLTGNCASDMQYYTPFQSVDKANNADYPVLANGETGSQAYLEGNLPLGNQEWNQDYSPSYALFDVEGNTITVNVYNLSGDSETPDSTPIDHFTVTKNTDGGAQTQGEENGDTQLDVTKIAGYTSGEFNVDGGVMEIVSYNAATGWAYAVNGQSGLLTAIPLKTLEEKDTVDLLDGNDIDIKAMVEETDPTFAYGDMTSVAVSPDGSTLAAALQAAGYADAGRVALFTCNADGSLTLEKLVEVGVQPDMVIFADDHTVLSADEGEPRMGYSADATDPKGSVSVVDVATGTAQIVTFDAFDAQRDQLTANHIILKQGSNPSTDLEPEYIAVSGGKAYVTLQEANAIAVLDLTSRTFTGICSCGFEDYSVTPVDLDKGDEAYNPQTYENVLGIRMPDGIAAYEVDGVTYLVCANEGDSREWGDYLNENEAKKGAASPAGNIAEGEISGKVVYFGEESKTESAKGYDGLDTTCDYLFGGRSFTLYAVTVDGIQEVFTSGDDFESLTARYFPDSFNTSNDNAALDDRSGKKGPEAESVTVGVVDGKTYAFVALERTGGVMVYDVTDPSAVTYVNYVNSRDFGSIVPGSEVYEDGELDKWVTGGDVAPEGLAFLTAQQSPTGQPMLLAACEVSGTVAVYELTQQETEQPTPSPEVSPSPEATATPAPEASTNPEATQKPETDVPQTGDAAQLSLVLGVLVLSAAGLAAVVNLRKRRS</sequence>